<feature type="domain" description="Cellobiose dehydrogenase-like cytochrome" evidence="1">
    <location>
        <begin position="2"/>
        <end position="192"/>
    </location>
</feature>
<dbReference type="CDD" id="cd09630">
    <property type="entry name" value="CDH_like_cytochrome"/>
    <property type="match status" value="1"/>
</dbReference>
<dbReference type="PANTHER" id="PTHR47190:SF4">
    <property type="entry name" value="DEHYDROGENASE, PUTATIVE-RELATED"/>
    <property type="match status" value="1"/>
</dbReference>
<dbReference type="Gene3D" id="2.60.40.1210">
    <property type="entry name" value="Cellobiose dehydrogenase, cytochrome domain"/>
    <property type="match status" value="1"/>
</dbReference>
<dbReference type="Proteomes" id="UP001302602">
    <property type="component" value="Unassembled WGS sequence"/>
</dbReference>
<dbReference type="RefSeq" id="XP_062650520.1">
    <property type="nucleotide sequence ID" value="XM_062787798.1"/>
</dbReference>
<name>A0AAN6U5X2_9PEZI</name>
<reference evidence="2" key="1">
    <citation type="journal article" date="2023" name="Mol. Phylogenet. Evol.">
        <title>Genome-scale phylogeny and comparative genomics of the fungal order Sordariales.</title>
        <authorList>
            <person name="Hensen N."/>
            <person name="Bonometti L."/>
            <person name="Westerberg I."/>
            <person name="Brannstrom I.O."/>
            <person name="Guillou S."/>
            <person name="Cros-Aarteil S."/>
            <person name="Calhoun S."/>
            <person name="Haridas S."/>
            <person name="Kuo A."/>
            <person name="Mondo S."/>
            <person name="Pangilinan J."/>
            <person name="Riley R."/>
            <person name="LaButti K."/>
            <person name="Andreopoulos B."/>
            <person name="Lipzen A."/>
            <person name="Chen C."/>
            <person name="Yan M."/>
            <person name="Daum C."/>
            <person name="Ng V."/>
            <person name="Clum A."/>
            <person name="Steindorff A."/>
            <person name="Ohm R.A."/>
            <person name="Martin F."/>
            <person name="Silar P."/>
            <person name="Natvig D.O."/>
            <person name="Lalanne C."/>
            <person name="Gautier V."/>
            <person name="Ament-Velasquez S.L."/>
            <person name="Kruys A."/>
            <person name="Hutchinson M.I."/>
            <person name="Powell A.J."/>
            <person name="Barry K."/>
            <person name="Miller A.N."/>
            <person name="Grigoriev I.V."/>
            <person name="Debuchy R."/>
            <person name="Gladieux P."/>
            <person name="Hiltunen Thoren M."/>
            <person name="Johannesson H."/>
        </authorList>
    </citation>
    <scope>NUCLEOTIDE SEQUENCE</scope>
    <source>
        <strain evidence="2">CBS 731.68</strain>
    </source>
</reference>
<keyword evidence="3" id="KW-1185">Reference proteome</keyword>
<proteinExistence type="predicted"/>
<sequence length="198" mass="20827">SYIDVETGITFYGLGSPASPTGYSFGMLLPQSPTTDFIAQIISPLTDGDGWGGVSLGSSMVGPLLLVTWANGDKVMSTARIANGHTPDAVVPYTANPIIILPIARGTFVNRTHVSSTFLCSGCINSDSFDPARADGWGSSNHSDVFFGYAFSQTAVDHPSDINTALSDHTGTGSGYGSFRVELSDIKSDEFEHYAAMA</sequence>
<dbReference type="PANTHER" id="PTHR47190">
    <property type="entry name" value="DEHYDROGENASE, PUTATIVE-RELATED"/>
    <property type="match status" value="1"/>
</dbReference>
<reference evidence="2" key="2">
    <citation type="submission" date="2023-05" db="EMBL/GenBank/DDBJ databases">
        <authorList>
            <consortium name="Lawrence Berkeley National Laboratory"/>
            <person name="Steindorff A."/>
            <person name="Hensen N."/>
            <person name="Bonometti L."/>
            <person name="Westerberg I."/>
            <person name="Brannstrom I.O."/>
            <person name="Guillou S."/>
            <person name="Cros-Aarteil S."/>
            <person name="Calhoun S."/>
            <person name="Haridas S."/>
            <person name="Kuo A."/>
            <person name="Mondo S."/>
            <person name="Pangilinan J."/>
            <person name="Riley R."/>
            <person name="Labutti K."/>
            <person name="Andreopoulos B."/>
            <person name="Lipzen A."/>
            <person name="Chen C."/>
            <person name="Yanf M."/>
            <person name="Daum C."/>
            <person name="Ng V."/>
            <person name="Clum A."/>
            <person name="Ohm R."/>
            <person name="Martin F."/>
            <person name="Silar P."/>
            <person name="Natvig D."/>
            <person name="Lalanne C."/>
            <person name="Gautier V."/>
            <person name="Ament-Velasquez S.L."/>
            <person name="Kruys A."/>
            <person name="Hutchinson M.I."/>
            <person name="Powell A.J."/>
            <person name="Barry K."/>
            <person name="Miller A.N."/>
            <person name="Grigoriev I.V."/>
            <person name="Debuchy R."/>
            <person name="Gladieux P."/>
            <person name="Thoren M.H."/>
            <person name="Johannesson H."/>
        </authorList>
    </citation>
    <scope>NUCLEOTIDE SEQUENCE</scope>
    <source>
        <strain evidence="2">CBS 731.68</strain>
    </source>
</reference>
<feature type="non-terminal residue" evidence="2">
    <location>
        <position position="1"/>
    </location>
</feature>
<comment type="caution">
    <text evidence="2">The sequence shown here is derived from an EMBL/GenBank/DDBJ whole genome shotgun (WGS) entry which is preliminary data.</text>
</comment>
<dbReference type="AlphaFoldDB" id="A0AAN6U5X2"/>
<gene>
    <name evidence="2" type="ORF">N657DRAFT_538124</name>
</gene>
<feature type="non-terminal residue" evidence="2">
    <location>
        <position position="198"/>
    </location>
</feature>
<evidence type="ECO:0000259" key="1">
    <source>
        <dbReference type="Pfam" id="PF16010"/>
    </source>
</evidence>
<dbReference type="SUPFAM" id="SSF49344">
    <property type="entry name" value="CBD9-like"/>
    <property type="match status" value="1"/>
</dbReference>
<dbReference type="EMBL" id="MU853224">
    <property type="protein sequence ID" value="KAK4126749.1"/>
    <property type="molecule type" value="Genomic_DNA"/>
</dbReference>
<protein>
    <submittedName>
        <fullName evidence="2">Iron reductase domain protein</fullName>
    </submittedName>
</protein>
<dbReference type="GeneID" id="87824568"/>
<accession>A0AAN6U5X2</accession>
<organism evidence="2 3">
    <name type="scientific">Parathielavia appendiculata</name>
    <dbReference type="NCBI Taxonomy" id="2587402"/>
    <lineage>
        <taxon>Eukaryota</taxon>
        <taxon>Fungi</taxon>
        <taxon>Dikarya</taxon>
        <taxon>Ascomycota</taxon>
        <taxon>Pezizomycotina</taxon>
        <taxon>Sordariomycetes</taxon>
        <taxon>Sordariomycetidae</taxon>
        <taxon>Sordariales</taxon>
        <taxon>Chaetomiaceae</taxon>
        <taxon>Parathielavia</taxon>
    </lineage>
</organism>
<dbReference type="InterPro" id="IPR015920">
    <property type="entry name" value="Cellobiose_DH-like_cyt"/>
</dbReference>
<evidence type="ECO:0000313" key="2">
    <source>
        <dbReference type="EMBL" id="KAK4126749.1"/>
    </source>
</evidence>
<evidence type="ECO:0000313" key="3">
    <source>
        <dbReference type="Proteomes" id="UP001302602"/>
    </source>
</evidence>
<dbReference type="InterPro" id="IPR053208">
    <property type="entry name" value="GMC_Oxidoreductase_CD"/>
</dbReference>
<dbReference type="Pfam" id="PF16010">
    <property type="entry name" value="CDH-cyt"/>
    <property type="match status" value="1"/>
</dbReference>